<evidence type="ECO:0000313" key="3">
    <source>
        <dbReference type="Proteomes" id="UP000694420"/>
    </source>
</evidence>
<dbReference type="AlphaFoldDB" id="A0A8C6YQX2"/>
<evidence type="ECO:0000313" key="2">
    <source>
        <dbReference type="Ensembl" id="ENSNPEP00000003081.1"/>
    </source>
</evidence>
<reference evidence="2" key="1">
    <citation type="submission" date="2025-08" db="UniProtKB">
        <authorList>
            <consortium name="Ensembl"/>
        </authorList>
    </citation>
    <scope>IDENTIFICATION</scope>
</reference>
<dbReference type="Proteomes" id="UP000694420">
    <property type="component" value="Unplaced"/>
</dbReference>
<evidence type="ECO:0000256" key="1">
    <source>
        <dbReference type="SAM" id="SignalP"/>
    </source>
</evidence>
<accession>A0A8C6YQX2</accession>
<feature type="signal peptide" evidence="1">
    <location>
        <begin position="1"/>
        <end position="20"/>
    </location>
</feature>
<keyword evidence="3" id="KW-1185">Reference proteome</keyword>
<keyword evidence="1" id="KW-0732">Signal</keyword>
<name>A0A8C6YQX2_NOTPE</name>
<protein>
    <submittedName>
        <fullName evidence="2">Uncharacterized protein</fullName>
    </submittedName>
</protein>
<organism evidence="2 3">
    <name type="scientific">Nothoprocta perdicaria</name>
    <name type="common">Chilean tinamou</name>
    <name type="synonym">Crypturus perdicarius</name>
    <dbReference type="NCBI Taxonomy" id="30464"/>
    <lineage>
        <taxon>Eukaryota</taxon>
        <taxon>Metazoa</taxon>
        <taxon>Chordata</taxon>
        <taxon>Craniata</taxon>
        <taxon>Vertebrata</taxon>
        <taxon>Euteleostomi</taxon>
        <taxon>Archelosauria</taxon>
        <taxon>Archosauria</taxon>
        <taxon>Dinosauria</taxon>
        <taxon>Saurischia</taxon>
        <taxon>Theropoda</taxon>
        <taxon>Coelurosauria</taxon>
        <taxon>Aves</taxon>
        <taxon>Palaeognathae</taxon>
        <taxon>Tinamiformes</taxon>
        <taxon>Tinamidae</taxon>
        <taxon>Nothoprocta</taxon>
    </lineage>
</organism>
<reference evidence="2" key="2">
    <citation type="submission" date="2025-09" db="UniProtKB">
        <authorList>
            <consortium name="Ensembl"/>
        </authorList>
    </citation>
    <scope>IDENTIFICATION</scope>
</reference>
<sequence length="75" mass="8301">MKGLCNTLLLASALVFPTLGANNSYPSLAGRRMRTSPMPTALSQNCQFFSSLGELMISCELMPIQQQNKLYCLER</sequence>
<proteinExistence type="predicted"/>
<dbReference type="Ensembl" id="ENSNPET00000003138.1">
    <property type="protein sequence ID" value="ENSNPEP00000003081.1"/>
    <property type="gene ID" value="ENSNPEG00000002363.1"/>
</dbReference>
<feature type="chain" id="PRO_5034806239" evidence="1">
    <location>
        <begin position="21"/>
        <end position="75"/>
    </location>
</feature>